<feature type="compositionally biased region" description="Basic and acidic residues" evidence="1">
    <location>
        <begin position="47"/>
        <end position="61"/>
    </location>
</feature>
<proteinExistence type="predicted"/>
<name>B9MY78_POPTR</name>
<feature type="region of interest" description="Disordered" evidence="1">
    <location>
        <begin position="1"/>
        <end position="61"/>
    </location>
</feature>
<dbReference type="Proteomes" id="UP000006729">
    <property type="component" value="Chromosome 17"/>
</dbReference>
<evidence type="ECO:0000313" key="3">
    <source>
        <dbReference type="Proteomes" id="UP000006729"/>
    </source>
</evidence>
<dbReference type="HOGENOM" id="CLU_1996530_0_0_1"/>
<accession>B9MY78</accession>
<dbReference type="AlphaFoldDB" id="B9MY78"/>
<dbReference type="InParanoid" id="B9MY78"/>
<dbReference type="EMBL" id="CM009306">
    <property type="protein sequence ID" value="PNS94886.1"/>
    <property type="molecule type" value="Genomic_DNA"/>
</dbReference>
<organism evidence="2 3">
    <name type="scientific">Populus trichocarpa</name>
    <name type="common">Western balsam poplar</name>
    <name type="synonym">Populus balsamifera subsp. trichocarpa</name>
    <dbReference type="NCBI Taxonomy" id="3694"/>
    <lineage>
        <taxon>Eukaryota</taxon>
        <taxon>Viridiplantae</taxon>
        <taxon>Streptophyta</taxon>
        <taxon>Embryophyta</taxon>
        <taxon>Tracheophyta</taxon>
        <taxon>Spermatophyta</taxon>
        <taxon>Magnoliopsida</taxon>
        <taxon>eudicotyledons</taxon>
        <taxon>Gunneridae</taxon>
        <taxon>Pentapetalae</taxon>
        <taxon>rosids</taxon>
        <taxon>fabids</taxon>
        <taxon>Malpighiales</taxon>
        <taxon>Salicaceae</taxon>
        <taxon>Saliceae</taxon>
        <taxon>Populus</taxon>
    </lineage>
</organism>
<sequence>MENDVEQAIASNMEELNKARTPNKGKDIDVGSASNMESDIEQARASNMEEDKASAPNKGKDFDVGSVSDIEMAIKPLRDMIGKGLAPWEYTRICDRLISSSLYCSMHVEALNFVVNVIEAAEVRL</sequence>
<gene>
    <name evidence="2" type="ORF">POPTR_017G025400</name>
</gene>
<reference evidence="2 3" key="1">
    <citation type="journal article" date="2006" name="Science">
        <title>The genome of black cottonwood, Populus trichocarpa (Torr. &amp; Gray).</title>
        <authorList>
            <person name="Tuskan G.A."/>
            <person name="Difazio S."/>
            <person name="Jansson S."/>
            <person name="Bohlmann J."/>
            <person name="Grigoriev I."/>
            <person name="Hellsten U."/>
            <person name="Putnam N."/>
            <person name="Ralph S."/>
            <person name="Rombauts S."/>
            <person name="Salamov A."/>
            <person name="Schein J."/>
            <person name="Sterck L."/>
            <person name="Aerts A."/>
            <person name="Bhalerao R.R."/>
            <person name="Bhalerao R.P."/>
            <person name="Blaudez D."/>
            <person name="Boerjan W."/>
            <person name="Brun A."/>
            <person name="Brunner A."/>
            <person name="Busov V."/>
            <person name="Campbell M."/>
            <person name="Carlson J."/>
            <person name="Chalot M."/>
            <person name="Chapman J."/>
            <person name="Chen G.L."/>
            <person name="Cooper D."/>
            <person name="Coutinho P.M."/>
            <person name="Couturier J."/>
            <person name="Covert S."/>
            <person name="Cronk Q."/>
            <person name="Cunningham R."/>
            <person name="Davis J."/>
            <person name="Degroeve S."/>
            <person name="Dejardin A."/>
            <person name="Depamphilis C."/>
            <person name="Detter J."/>
            <person name="Dirks B."/>
            <person name="Dubchak I."/>
            <person name="Duplessis S."/>
            <person name="Ehlting J."/>
            <person name="Ellis B."/>
            <person name="Gendler K."/>
            <person name="Goodstein D."/>
            <person name="Gribskov M."/>
            <person name="Grimwood J."/>
            <person name="Groover A."/>
            <person name="Gunter L."/>
            <person name="Hamberger B."/>
            <person name="Heinze B."/>
            <person name="Helariutta Y."/>
            <person name="Henrissat B."/>
            <person name="Holligan D."/>
            <person name="Holt R."/>
            <person name="Huang W."/>
            <person name="Islam-Faridi N."/>
            <person name="Jones S."/>
            <person name="Jones-Rhoades M."/>
            <person name="Jorgensen R."/>
            <person name="Joshi C."/>
            <person name="Kangasjarvi J."/>
            <person name="Karlsson J."/>
            <person name="Kelleher C."/>
            <person name="Kirkpatrick R."/>
            <person name="Kirst M."/>
            <person name="Kohler A."/>
            <person name="Kalluri U."/>
            <person name="Larimer F."/>
            <person name="Leebens-Mack J."/>
            <person name="Leple J.C."/>
            <person name="Locascio P."/>
            <person name="Lou Y."/>
            <person name="Lucas S."/>
            <person name="Martin F."/>
            <person name="Montanini B."/>
            <person name="Napoli C."/>
            <person name="Nelson D.R."/>
            <person name="Nelson C."/>
            <person name="Nieminen K."/>
            <person name="Nilsson O."/>
            <person name="Pereda V."/>
            <person name="Peter G."/>
            <person name="Philippe R."/>
            <person name="Pilate G."/>
            <person name="Poliakov A."/>
            <person name="Razumovskaya J."/>
            <person name="Richardson P."/>
            <person name="Rinaldi C."/>
            <person name="Ritland K."/>
            <person name="Rouze P."/>
            <person name="Ryaboy D."/>
            <person name="Schmutz J."/>
            <person name="Schrader J."/>
            <person name="Segerman B."/>
            <person name="Shin H."/>
            <person name="Siddiqui A."/>
            <person name="Sterky F."/>
            <person name="Terry A."/>
            <person name="Tsai C.J."/>
            <person name="Uberbacher E."/>
            <person name="Unneberg P."/>
            <person name="Vahala J."/>
            <person name="Wall K."/>
            <person name="Wessler S."/>
            <person name="Yang G."/>
            <person name="Yin T."/>
            <person name="Douglas C."/>
            <person name="Marra M."/>
            <person name="Sandberg G."/>
            <person name="Van de Peer Y."/>
            <person name="Rokhsar D."/>
        </authorList>
    </citation>
    <scope>NUCLEOTIDE SEQUENCE [LARGE SCALE GENOMIC DNA]</scope>
    <source>
        <strain evidence="3">cv. Nisqually</strain>
    </source>
</reference>
<keyword evidence="3" id="KW-1185">Reference proteome</keyword>
<evidence type="ECO:0000313" key="2">
    <source>
        <dbReference type="EMBL" id="PNS94886.1"/>
    </source>
</evidence>
<protein>
    <submittedName>
        <fullName evidence="2">Uncharacterized protein</fullName>
    </submittedName>
</protein>
<evidence type="ECO:0000256" key="1">
    <source>
        <dbReference type="SAM" id="MobiDB-lite"/>
    </source>
</evidence>